<dbReference type="InterPro" id="IPR037923">
    <property type="entry name" value="HTH-like"/>
</dbReference>
<evidence type="ECO:0000259" key="4">
    <source>
        <dbReference type="PROSITE" id="PS01124"/>
    </source>
</evidence>
<protein>
    <submittedName>
        <fullName evidence="5">Transcriptional regulator, AraC family</fullName>
    </submittedName>
</protein>
<organism evidence="5 6">
    <name type="scientific">Siphonobacter aquaeclarae</name>
    <dbReference type="NCBI Taxonomy" id="563176"/>
    <lineage>
        <taxon>Bacteria</taxon>
        <taxon>Pseudomonadati</taxon>
        <taxon>Bacteroidota</taxon>
        <taxon>Cytophagia</taxon>
        <taxon>Cytophagales</taxon>
        <taxon>Cytophagaceae</taxon>
        <taxon>Siphonobacter</taxon>
    </lineage>
</organism>
<proteinExistence type="predicted"/>
<dbReference type="OrthoDB" id="9793451at2"/>
<keyword evidence="1" id="KW-0805">Transcription regulation</keyword>
<feature type="domain" description="HTH araC/xylS-type" evidence="4">
    <location>
        <begin position="196"/>
        <end position="294"/>
    </location>
</feature>
<dbReference type="PROSITE" id="PS01124">
    <property type="entry name" value="HTH_ARAC_FAMILY_2"/>
    <property type="match status" value="1"/>
</dbReference>
<dbReference type="RefSeq" id="WP_093196421.1">
    <property type="nucleotide sequence ID" value="NZ_FNGS01000001.1"/>
</dbReference>
<dbReference type="PRINTS" id="PR00032">
    <property type="entry name" value="HTHARAC"/>
</dbReference>
<dbReference type="InterPro" id="IPR018060">
    <property type="entry name" value="HTH_AraC"/>
</dbReference>
<dbReference type="SUPFAM" id="SSF51215">
    <property type="entry name" value="Regulatory protein AraC"/>
    <property type="match status" value="1"/>
</dbReference>
<dbReference type="SMART" id="SM00342">
    <property type="entry name" value="HTH_ARAC"/>
    <property type="match status" value="1"/>
</dbReference>
<evidence type="ECO:0000313" key="5">
    <source>
        <dbReference type="EMBL" id="SDL12907.1"/>
    </source>
</evidence>
<evidence type="ECO:0000313" key="6">
    <source>
        <dbReference type="Proteomes" id="UP000198901"/>
    </source>
</evidence>
<dbReference type="GO" id="GO:0043565">
    <property type="term" value="F:sequence-specific DNA binding"/>
    <property type="evidence" value="ECO:0007669"/>
    <property type="project" value="InterPro"/>
</dbReference>
<dbReference type="AlphaFoldDB" id="A0A1G9HIX3"/>
<dbReference type="InterPro" id="IPR009057">
    <property type="entry name" value="Homeodomain-like_sf"/>
</dbReference>
<gene>
    <name evidence="5" type="ORF">SAMN04488090_0082</name>
</gene>
<dbReference type="Proteomes" id="UP000198901">
    <property type="component" value="Unassembled WGS sequence"/>
</dbReference>
<dbReference type="Gene3D" id="1.10.10.60">
    <property type="entry name" value="Homeodomain-like"/>
    <property type="match status" value="1"/>
</dbReference>
<dbReference type="STRING" id="563176.SAMN04488090_0082"/>
<dbReference type="SUPFAM" id="SSF46689">
    <property type="entry name" value="Homeodomain-like"/>
    <property type="match status" value="1"/>
</dbReference>
<evidence type="ECO:0000256" key="2">
    <source>
        <dbReference type="ARBA" id="ARBA00023125"/>
    </source>
</evidence>
<dbReference type="Gene3D" id="2.60.120.10">
    <property type="entry name" value="Jelly Rolls"/>
    <property type="match status" value="1"/>
</dbReference>
<evidence type="ECO:0000256" key="1">
    <source>
        <dbReference type="ARBA" id="ARBA00023015"/>
    </source>
</evidence>
<reference evidence="5 6" key="1">
    <citation type="submission" date="2016-10" db="EMBL/GenBank/DDBJ databases">
        <authorList>
            <person name="de Groot N.N."/>
        </authorList>
    </citation>
    <scope>NUCLEOTIDE SEQUENCE [LARGE SCALE GENOMIC DNA]</scope>
    <source>
        <strain evidence="5 6">DSM 21668</strain>
    </source>
</reference>
<keyword evidence="2" id="KW-0238">DNA-binding</keyword>
<dbReference type="Pfam" id="PF12833">
    <property type="entry name" value="HTH_18"/>
    <property type="match status" value="1"/>
</dbReference>
<dbReference type="InterPro" id="IPR020449">
    <property type="entry name" value="Tscrpt_reg_AraC-type_HTH"/>
</dbReference>
<keyword evidence="6" id="KW-1185">Reference proteome</keyword>
<sequence>MSSIPTYDTSGFRNRFMPLPEIDALLHPDPARFFIVRIEDMFPHVHLPVPPVRSLSHSCLFVTSGEAIMQIGGDRYTAAAGQLLFVPAGQVFSFGTPDVNTGYLLHFHPDILSVRFGASAADFPFLGPGDNLLIRPEEPAWIEPLLVRLLDLYTRTGLQSLSLIRSYLMTFLYEAARYRDQEESLFPPTAAQLLTRRFKALLHKHIREEHRVSAYAGKLNVTPNHLQKAVREASGESPTKWIDRTLLLEAKVLLYQTSLPVSEIAAEIGFSDPSYFTRMFRKYEGVTPLVFRKKMEKS</sequence>
<evidence type="ECO:0000256" key="3">
    <source>
        <dbReference type="ARBA" id="ARBA00023163"/>
    </source>
</evidence>
<dbReference type="PANTHER" id="PTHR43280">
    <property type="entry name" value="ARAC-FAMILY TRANSCRIPTIONAL REGULATOR"/>
    <property type="match status" value="1"/>
</dbReference>
<dbReference type="GO" id="GO:0003700">
    <property type="term" value="F:DNA-binding transcription factor activity"/>
    <property type="evidence" value="ECO:0007669"/>
    <property type="project" value="InterPro"/>
</dbReference>
<dbReference type="EMBL" id="FNGS01000001">
    <property type="protein sequence ID" value="SDL12907.1"/>
    <property type="molecule type" value="Genomic_DNA"/>
</dbReference>
<keyword evidence="3" id="KW-0804">Transcription</keyword>
<dbReference type="InterPro" id="IPR014710">
    <property type="entry name" value="RmlC-like_jellyroll"/>
</dbReference>
<name>A0A1G9HIX3_9BACT</name>
<accession>A0A1G9HIX3</accession>
<dbReference type="PANTHER" id="PTHR43280:SF32">
    <property type="entry name" value="TRANSCRIPTIONAL REGULATORY PROTEIN"/>
    <property type="match status" value="1"/>
</dbReference>